<reference evidence="2" key="2">
    <citation type="submission" date="2023-05" db="EMBL/GenBank/DDBJ databases">
        <authorList>
            <consortium name="Lawrence Berkeley National Laboratory"/>
            <person name="Steindorff A."/>
            <person name="Hensen N."/>
            <person name="Bonometti L."/>
            <person name="Westerberg I."/>
            <person name="Brannstrom I.O."/>
            <person name="Guillou S."/>
            <person name="Cros-Aarteil S."/>
            <person name="Calhoun S."/>
            <person name="Haridas S."/>
            <person name="Kuo A."/>
            <person name="Mondo S."/>
            <person name="Pangilinan J."/>
            <person name="Riley R."/>
            <person name="Labutti K."/>
            <person name="Andreopoulos B."/>
            <person name="Lipzen A."/>
            <person name="Chen C."/>
            <person name="Yanf M."/>
            <person name="Daum C."/>
            <person name="Ng V."/>
            <person name="Clum A."/>
            <person name="Ohm R."/>
            <person name="Martin F."/>
            <person name="Silar P."/>
            <person name="Natvig D."/>
            <person name="Lalanne C."/>
            <person name="Gautier V."/>
            <person name="Ament-Velasquez S.L."/>
            <person name="Kruys A."/>
            <person name="Hutchinson M.I."/>
            <person name="Powell A.J."/>
            <person name="Barry K."/>
            <person name="Miller A.N."/>
            <person name="Grigoriev I.V."/>
            <person name="Debuchy R."/>
            <person name="Gladieux P."/>
            <person name="Thoren M.H."/>
            <person name="Johannesson H."/>
        </authorList>
    </citation>
    <scope>NUCLEOTIDE SEQUENCE</scope>
    <source>
        <strain evidence="2">CBS 141.50</strain>
    </source>
</reference>
<evidence type="ECO:0000313" key="3">
    <source>
        <dbReference type="Proteomes" id="UP001302676"/>
    </source>
</evidence>
<dbReference type="EMBL" id="MU853630">
    <property type="protein sequence ID" value="KAK4140495.1"/>
    <property type="molecule type" value="Genomic_DNA"/>
</dbReference>
<gene>
    <name evidence="2" type="ORF">C8A04DRAFT_31990</name>
</gene>
<keyword evidence="3" id="KW-1185">Reference proteome</keyword>
<dbReference type="AlphaFoldDB" id="A0AAN6ZII2"/>
<dbReference type="GeneID" id="87818552"/>
<organism evidence="2 3">
    <name type="scientific">Dichotomopilus funicola</name>
    <dbReference type="NCBI Taxonomy" id="1934379"/>
    <lineage>
        <taxon>Eukaryota</taxon>
        <taxon>Fungi</taxon>
        <taxon>Dikarya</taxon>
        <taxon>Ascomycota</taxon>
        <taxon>Pezizomycotina</taxon>
        <taxon>Sordariomycetes</taxon>
        <taxon>Sordariomycetidae</taxon>
        <taxon>Sordariales</taxon>
        <taxon>Chaetomiaceae</taxon>
        <taxon>Dichotomopilus</taxon>
    </lineage>
</organism>
<dbReference type="RefSeq" id="XP_062633866.1">
    <property type="nucleotide sequence ID" value="XM_062781939.1"/>
</dbReference>
<sequence>MKSFTSAVLLLAGLAAASPVQKQSPYEVTQFTASKTHNSGYCTFSFDVSTHGIAEPAHCTASADAGFSGATYLAMIYEGLGKCDNADVTWTFYQPSAVETAPPKDATLNVTINGVRGIYTIPGSDITASLNDPQNPFDNDVSYTGPKAFSITKFVKVEEQE</sequence>
<protein>
    <submittedName>
        <fullName evidence="2">Uncharacterized protein</fullName>
    </submittedName>
</protein>
<name>A0AAN6ZII2_9PEZI</name>
<dbReference type="Proteomes" id="UP001302676">
    <property type="component" value="Unassembled WGS sequence"/>
</dbReference>
<reference evidence="2" key="1">
    <citation type="journal article" date="2023" name="Mol. Phylogenet. Evol.">
        <title>Genome-scale phylogeny and comparative genomics of the fungal order Sordariales.</title>
        <authorList>
            <person name="Hensen N."/>
            <person name="Bonometti L."/>
            <person name="Westerberg I."/>
            <person name="Brannstrom I.O."/>
            <person name="Guillou S."/>
            <person name="Cros-Aarteil S."/>
            <person name="Calhoun S."/>
            <person name="Haridas S."/>
            <person name="Kuo A."/>
            <person name="Mondo S."/>
            <person name="Pangilinan J."/>
            <person name="Riley R."/>
            <person name="LaButti K."/>
            <person name="Andreopoulos B."/>
            <person name="Lipzen A."/>
            <person name="Chen C."/>
            <person name="Yan M."/>
            <person name="Daum C."/>
            <person name="Ng V."/>
            <person name="Clum A."/>
            <person name="Steindorff A."/>
            <person name="Ohm R.A."/>
            <person name="Martin F."/>
            <person name="Silar P."/>
            <person name="Natvig D.O."/>
            <person name="Lalanne C."/>
            <person name="Gautier V."/>
            <person name="Ament-Velasquez S.L."/>
            <person name="Kruys A."/>
            <person name="Hutchinson M.I."/>
            <person name="Powell A.J."/>
            <person name="Barry K."/>
            <person name="Miller A.N."/>
            <person name="Grigoriev I.V."/>
            <person name="Debuchy R."/>
            <person name="Gladieux P."/>
            <person name="Hiltunen Thoren M."/>
            <person name="Johannesson H."/>
        </authorList>
    </citation>
    <scope>NUCLEOTIDE SEQUENCE</scope>
    <source>
        <strain evidence="2">CBS 141.50</strain>
    </source>
</reference>
<feature type="chain" id="PRO_5042994870" evidence="1">
    <location>
        <begin position="18"/>
        <end position="161"/>
    </location>
</feature>
<comment type="caution">
    <text evidence="2">The sequence shown here is derived from an EMBL/GenBank/DDBJ whole genome shotgun (WGS) entry which is preliminary data.</text>
</comment>
<evidence type="ECO:0000313" key="2">
    <source>
        <dbReference type="EMBL" id="KAK4140495.1"/>
    </source>
</evidence>
<accession>A0AAN6ZII2</accession>
<evidence type="ECO:0000256" key="1">
    <source>
        <dbReference type="SAM" id="SignalP"/>
    </source>
</evidence>
<proteinExistence type="predicted"/>
<feature type="signal peptide" evidence="1">
    <location>
        <begin position="1"/>
        <end position="17"/>
    </location>
</feature>
<keyword evidence="1" id="KW-0732">Signal</keyword>